<dbReference type="GO" id="GO:0010468">
    <property type="term" value="P:regulation of gene expression"/>
    <property type="evidence" value="ECO:0007669"/>
    <property type="project" value="InterPro"/>
</dbReference>
<proteinExistence type="predicted"/>
<dbReference type="Pfam" id="PF00646">
    <property type="entry name" value="F-box"/>
    <property type="match status" value="1"/>
</dbReference>
<dbReference type="Gene3D" id="1.20.1280.50">
    <property type="match status" value="1"/>
</dbReference>
<protein>
    <recommendedName>
        <fullName evidence="1">F-box domain-containing protein</fullName>
    </recommendedName>
</protein>
<feature type="domain" description="F-box" evidence="1">
    <location>
        <begin position="1"/>
        <end position="46"/>
    </location>
</feature>
<dbReference type="OrthoDB" id="1057087at2759"/>
<dbReference type="PANTHER" id="PTHR14379">
    <property type="entry name" value="LIMKAIN B LKAP"/>
    <property type="match status" value="1"/>
</dbReference>
<evidence type="ECO:0000313" key="3">
    <source>
        <dbReference type="Proteomes" id="UP000467841"/>
    </source>
</evidence>
<dbReference type="SUPFAM" id="SSF81383">
    <property type="entry name" value="F-box domain"/>
    <property type="match status" value="1"/>
</dbReference>
<dbReference type="GO" id="GO:0005777">
    <property type="term" value="C:peroxisome"/>
    <property type="evidence" value="ECO:0007669"/>
    <property type="project" value="InterPro"/>
</dbReference>
<evidence type="ECO:0000313" key="2">
    <source>
        <dbReference type="EMBL" id="CAA7031491.1"/>
    </source>
</evidence>
<dbReference type="InterPro" id="IPR024768">
    <property type="entry name" value="Marf1"/>
</dbReference>
<name>A0A6D2IUY7_9BRAS</name>
<dbReference type="PANTHER" id="PTHR14379:SF75">
    <property type="entry name" value="NYN DOMAIN-CONTAINING PROTEIN"/>
    <property type="match status" value="1"/>
</dbReference>
<comment type="caution">
    <text evidence="2">The sequence shown here is derived from an EMBL/GenBank/DDBJ whole genome shotgun (WGS) entry which is preliminary data.</text>
</comment>
<dbReference type="PROSITE" id="PS50181">
    <property type="entry name" value="FBOX"/>
    <property type="match status" value="1"/>
</dbReference>
<dbReference type="InterPro" id="IPR001810">
    <property type="entry name" value="F-box_dom"/>
</dbReference>
<keyword evidence="3" id="KW-1185">Reference proteome</keyword>
<dbReference type="EMBL" id="CACVBM020001107">
    <property type="protein sequence ID" value="CAA7031491.1"/>
    <property type="molecule type" value="Genomic_DNA"/>
</dbReference>
<organism evidence="2 3">
    <name type="scientific">Microthlaspi erraticum</name>
    <dbReference type="NCBI Taxonomy" id="1685480"/>
    <lineage>
        <taxon>Eukaryota</taxon>
        <taxon>Viridiplantae</taxon>
        <taxon>Streptophyta</taxon>
        <taxon>Embryophyta</taxon>
        <taxon>Tracheophyta</taxon>
        <taxon>Spermatophyta</taxon>
        <taxon>Magnoliopsida</taxon>
        <taxon>eudicotyledons</taxon>
        <taxon>Gunneridae</taxon>
        <taxon>Pentapetalae</taxon>
        <taxon>rosids</taxon>
        <taxon>malvids</taxon>
        <taxon>Brassicales</taxon>
        <taxon>Brassicaceae</taxon>
        <taxon>Coluteocarpeae</taxon>
        <taxon>Microthlaspi</taxon>
    </lineage>
</organism>
<dbReference type="AlphaFoldDB" id="A0A6D2IUY7"/>
<evidence type="ECO:0000259" key="1">
    <source>
        <dbReference type="PROSITE" id="PS50181"/>
    </source>
</evidence>
<dbReference type="InterPro" id="IPR036047">
    <property type="entry name" value="F-box-like_dom_sf"/>
</dbReference>
<dbReference type="CDD" id="cd22157">
    <property type="entry name" value="F-box_AtFBW1-like"/>
    <property type="match status" value="1"/>
</dbReference>
<gene>
    <name evidence="2" type="ORF">MERR_LOCUS18726</name>
</gene>
<sequence length="248" mass="28204">MECISLPEELVEQILYRVPIKSVARWRSTSKQWNALLKSKRFLKTHATYAPLFPEATTRSTLRPTYVLWDMSDYSVPENFDPCLVMHQIESSIEKEGYEIDGDFTIWVYGAEDTWSSELQNQFGEVGIEVHPYKGVKRTRLNMLIGEFIAMLYAMDEPSNVLMLSDNTEYIEQHPKFPKFRNALEEKGFAVALAHPDRLINRDADPSALMAAYLPSRDSTIAFQDVSASPLPLPPPPLPLPALPLPCN</sequence>
<reference evidence="2" key="1">
    <citation type="submission" date="2020-01" db="EMBL/GenBank/DDBJ databases">
        <authorList>
            <person name="Mishra B."/>
        </authorList>
    </citation>
    <scope>NUCLEOTIDE SEQUENCE [LARGE SCALE GENOMIC DNA]</scope>
</reference>
<accession>A0A6D2IUY7</accession>
<dbReference type="SMART" id="SM00256">
    <property type="entry name" value="FBOX"/>
    <property type="match status" value="1"/>
</dbReference>
<dbReference type="Proteomes" id="UP000467841">
    <property type="component" value="Unassembled WGS sequence"/>
</dbReference>